<evidence type="ECO:0000313" key="8">
    <source>
        <dbReference type="Proteomes" id="UP000298693"/>
    </source>
</evidence>
<evidence type="ECO:0000313" key="7">
    <source>
        <dbReference type="EMBL" id="QCO18247.1"/>
    </source>
</evidence>
<dbReference type="PANTHER" id="PTHR34183">
    <property type="entry name" value="ENDOLYTIC PEPTIDOGLYCAN TRANSGLYCOSYLASE RLPA"/>
    <property type="match status" value="1"/>
</dbReference>
<gene>
    <name evidence="3" type="primary">rlpA</name>
    <name evidence="7" type="ORF">D3869_23560</name>
</gene>
<dbReference type="Pfam" id="PF03330">
    <property type="entry name" value="DPBB_1"/>
    <property type="match status" value="1"/>
</dbReference>
<evidence type="ECO:0000256" key="3">
    <source>
        <dbReference type="HAMAP-Rule" id="MF_02071"/>
    </source>
</evidence>
<reference evidence="7 8" key="1">
    <citation type="submission" date="2018-09" db="EMBL/GenBank/DDBJ databases">
        <title>Whole genome based analysis of evolution and adaptive divergence in Indian and Brazilian strains of Azospirillum brasilense.</title>
        <authorList>
            <person name="Singh C."/>
            <person name="Tripathi A.K."/>
        </authorList>
    </citation>
    <scope>NUCLEOTIDE SEQUENCE [LARGE SCALE GENOMIC DNA]</scope>
    <source>
        <strain evidence="7 8">MTCC4039</strain>
        <plasmid evidence="7 8">p2</plasmid>
    </source>
</reference>
<sequence>MPQDIEFEETSAPVVPDIEPVYVHKGKASYYADFFHGRTTASGERFSQNRLTAASRRLPLGSRVTVTNADNGRSVEVVINDRGPYVKGRVIDLSRKAATELGMIEDGVVNVRVEARPSDQPNRSLRQRLEQMVAALYPDRKPVTEPPVTVAERPEPDLDNTNLGGTDLGAAD</sequence>
<dbReference type="GO" id="GO:0000270">
    <property type="term" value="P:peptidoglycan metabolic process"/>
    <property type="evidence" value="ECO:0007669"/>
    <property type="project" value="UniProtKB-UniRule"/>
</dbReference>
<comment type="similarity">
    <text evidence="3 4">Belongs to the RlpA family.</text>
</comment>
<dbReference type="InterPro" id="IPR009009">
    <property type="entry name" value="RlpA-like_DPBB"/>
</dbReference>
<dbReference type="EMBL" id="CP032347">
    <property type="protein sequence ID" value="QCO18247.1"/>
    <property type="molecule type" value="Genomic_DNA"/>
</dbReference>
<comment type="function">
    <text evidence="3">Lytic transglycosylase with a strong preference for naked glycan strands that lack stem peptides.</text>
</comment>
<dbReference type="InterPro" id="IPR012997">
    <property type="entry name" value="RplA"/>
</dbReference>
<evidence type="ECO:0000256" key="5">
    <source>
        <dbReference type="SAM" id="MobiDB-lite"/>
    </source>
</evidence>
<dbReference type="InterPro" id="IPR034718">
    <property type="entry name" value="RlpA"/>
</dbReference>
<dbReference type="HAMAP" id="MF_02071">
    <property type="entry name" value="RlpA"/>
    <property type="match status" value="1"/>
</dbReference>
<geneLocation type="plasmid" evidence="7">
    <name>p2</name>
</geneLocation>
<evidence type="ECO:0000256" key="1">
    <source>
        <dbReference type="ARBA" id="ARBA00023239"/>
    </source>
</evidence>
<dbReference type="InterPro" id="IPR036908">
    <property type="entry name" value="RlpA-like_sf"/>
</dbReference>
<dbReference type="PANTHER" id="PTHR34183:SF1">
    <property type="entry name" value="ENDOLYTIC PEPTIDOGLYCAN TRANSGLYCOSYLASE RLPA"/>
    <property type="match status" value="1"/>
</dbReference>
<evidence type="ECO:0000256" key="4">
    <source>
        <dbReference type="RuleBase" id="RU003495"/>
    </source>
</evidence>
<dbReference type="NCBIfam" id="TIGR00413">
    <property type="entry name" value="rlpA"/>
    <property type="match status" value="1"/>
</dbReference>
<organism evidence="7 8">
    <name type="scientific">Azospirillum brasilense</name>
    <dbReference type="NCBI Taxonomy" id="192"/>
    <lineage>
        <taxon>Bacteria</taxon>
        <taxon>Pseudomonadati</taxon>
        <taxon>Pseudomonadota</taxon>
        <taxon>Alphaproteobacteria</taxon>
        <taxon>Rhodospirillales</taxon>
        <taxon>Azospirillaceae</taxon>
        <taxon>Azospirillum</taxon>
    </lineage>
</organism>
<proteinExistence type="inferred from homology"/>
<keyword evidence="7" id="KW-0614">Plasmid</keyword>
<keyword evidence="2 3" id="KW-0961">Cell wall biogenesis/degradation</keyword>
<dbReference type="Proteomes" id="UP000298693">
    <property type="component" value="Plasmid p2"/>
</dbReference>
<protein>
    <recommendedName>
        <fullName evidence="3">Endolytic peptidoglycan transglycosylase RlpA</fullName>
        <ecNumber evidence="3">4.2.2.-</ecNumber>
    </recommendedName>
</protein>
<feature type="region of interest" description="Disordered" evidence="5">
    <location>
        <begin position="136"/>
        <end position="172"/>
    </location>
</feature>
<dbReference type="RefSeq" id="WP_137142257.1">
    <property type="nucleotide sequence ID" value="NZ_CP032347.1"/>
</dbReference>
<dbReference type="CDD" id="cd22268">
    <property type="entry name" value="DPBB_RlpA-like"/>
    <property type="match status" value="1"/>
</dbReference>
<evidence type="ECO:0000259" key="6">
    <source>
        <dbReference type="Pfam" id="PF03330"/>
    </source>
</evidence>
<name>A0A4D8R6E0_AZOBR</name>
<dbReference type="GO" id="GO:0008932">
    <property type="term" value="F:lytic endotransglycosylase activity"/>
    <property type="evidence" value="ECO:0007669"/>
    <property type="project" value="UniProtKB-UniRule"/>
</dbReference>
<accession>A0A4D8R6E0</accession>
<dbReference type="SUPFAM" id="SSF50685">
    <property type="entry name" value="Barwin-like endoglucanases"/>
    <property type="match status" value="1"/>
</dbReference>
<dbReference type="Gene3D" id="2.40.40.10">
    <property type="entry name" value="RlpA-like domain"/>
    <property type="match status" value="1"/>
</dbReference>
<dbReference type="AlphaFoldDB" id="A0A4D8R6E0"/>
<evidence type="ECO:0000256" key="2">
    <source>
        <dbReference type="ARBA" id="ARBA00023316"/>
    </source>
</evidence>
<dbReference type="EC" id="4.2.2.-" evidence="3"/>
<dbReference type="GO" id="GO:0071555">
    <property type="term" value="P:cell wall organization"/>
    <property type="evidence" value="ECO:0007669"/>
    <property type="project" value="UniProtKB-KW"/>
</dbReference>
<keyword evidence="1 3" id="KW-0456">Lyase</keyword>
<feature type="domain" description="RlpA-like protein double-psi beta-barrel" evidence="6">
    <location>
        <begin position="25"/>
        <end position="113"/>
    </location>
</feature>